<proteinExistence type="predicted"/>
<protein>
    <submittedName>
        <fullName evidence="1">Uncharacterized protein</fullName>
    </submittedName>
</protein>
<evidence type="ECO:0000313" key="1">
    <source>
        <dbReference type="EMBL" id="KAK9914349.1"/>
    </source>
</evidence>
<sequence length="126" mass="14349">MNNLFERGTSEPLGRQKVPRVYLSRLLWEAREQEIYGRPLAAAEIDAVAGTGGFDSEGGELLLFDLLGFGVIYGRYESITEVEQEQFIHENHLNDERQGSELKEKENEFPATPVFIAFFHLPCWTA</sequence>
<reference evidence="1 2" key="1">
    <citation type="journal article" date="2023" name="G3 (Bethesda)">
        <title>A chromosome-length genome assembly and annotation of blackberry (Rubus argutus, cv. 'Hillquist').</title>
        <authorList>
            <person name="Bruna T."/>
            <person name="Aryal R."/>
            <person name="Dudchenko O."/>
            <person name="Sargent D.J."/>
            <person name="Mead D."/>
            <person name="Buti M."/>
            <person name="Cavallini A."/>
            <person name="Hytonen T."/>
            <person name="Andres J."/>
            <person name="Pham M."/>
            <person name="Weisz D."/>
            <person name="Mascagni F."/>
            <person name="Usai G."/>
            <person name="Natali L."/>
            <person name="Bassil N."/>
            <person name="Fernandez G.E."/>
            <person name="Lomsadze A."/>
            <person name="Armour M."/>
            <person name="Olukolu B."/>
            <person name="Poorten T."/>
            <person name="Britton C."/>
            <person name="Davik J."/>
            <person name="Ashrafi H."/>
            <person name="Aiden E.L."/>
            <person name="Borodovsky M."/>
            <person name="Worthington M."/>
        </authorList>
    </citation>
    <scope>NUCLEOTIDE SEQUENCE [LARGE SCALE GENOMIC DNA]</scope>
    <source>
        <strain evidence="1">PI 553951</strain>
    </source>
</reference>
<evidence type="ECO:0000313" key="2">
    <source>
        <dbReference type="Proteomes" id="UP001457282"/>
    </source>
</evidence>
<dbReference type="EMBL" id="JBEDUW010000007">
    <property type="protein sequence ID" value="KAK9914349.1"/>
    <property type="molecule type" value="Genomic_DNA"/>
</dbReference>
<dbReference type="AlphaFoldDB" id="A0AAW1W1D9"/>
<gene>
    <name evidence="1" type="ORF">M0R45_038133</name>
</gene>
<accession>A0AAW1W1D9</accession>
<dbReference type="Proteomes" id="UP001457282">
    <property type="component" value="Unassembled WGS sequence"/>
</dbReference>
<name>A0AAW1W1D9_RUBAR</name>
<keyword evidence="2" id="KW-1185">Reference proteome</keyword>
<comment type="caution">
    <text evidence="1">The sequence shown here is derived from an EMBL/GenBank/DDBJ whole genome shotgun (WGS) entry which is preliminary data.</text>
</comment>
<organism evidence="1 2">
    <name type="scientific">Rubus argutus</name>
    <name type="common">Southern blackberry</name>
    <dbReference type="NCBI Taxonomy" id="59490"/>
    <lineage>
        <taxon>Eukaryota</taxon>
        <taxon>Viridiplantae</taxon>
        <taxon>Streptophyta</taxon>
        <taxon>Embryophyta</taxon>
        <taxon>Tracheophyta</taxon>
        <taxon>Spermatophyta</taxon>
        <taxon>Magnoliopsida</taxon>
        <taxon>eudicotyledons</taxon>
        <taxon>Gunneridae</taxon>
        <taxon>Pentapetalae</taxon>
        <taxon>rosids</taxon>
        <taxon>fabids</taxon>
        <taxon>Rosales</taxon>
        <taxon>Rosaceae</taxon>
        <taxon>Rosoideae</taxon>
        <taxon>Rosoideae incertae sedis</taxon>
        <taxon>Rubus</taxon>
    </lineage>
</organism>